<evidence type="ECO:0000313" key="4">
    <source>
        <dbReference type="Proteomes" id="UP000194798"/>
    </source>
</evidence>
<keyword evidence="2" id="KW-1133">Transmembrane helix</keyword>
<keyword evidence="4" id="KW-1185">Reference proteome</keyword>
<feature type="transmembrane region" description="Helical" evidence="2">
    <location>
        <begin position="64"/>
        <end position="81"/>
    </location>
</feature>
<evidence type="ECO:0000256" key="2">
    <source>
        <dbReference type="SAM" id="Phobius"/>
    </source>
</evidence>
<dbReference type="GO" id="GO:0007155">
    <property type="term" value="P:cell adhesion"/>
    <property type="evidence" value="ECO:0007669"/>
    <property type="project" value="InterPro"/>
</dbReference>
<comment type="caution">
    <text evidence="3">The sequence shown here is derived from an EMBL/GenBank/DDBJ whole genome shotgun (WGS) entry which is preliminary data.</text>
</comment>
<dbReference type="Proteomes" id="UP000194798">
    <property type="component" value="Unassembled WGS sequence"/>
</dbReference>
<name>A0A251X6B6_9GAMM</name>
<keyword evidence="2" id="KW-0812">Transmembrane</keyword>
<dbReference type="GO" id="GO:0009289">
    <property type="term" value="C:pilus"/>
    <property type="evidence" value="ECO:0007669"/>
    <property type="project" value="InterPro"/>
</dbReference>
<dbReference type="Gene3D" id="3.30.700.10">
    <property type="entry name" value="Glycoprotein, Type 4 Pilin"/>
    <property type="match status" value="1"/>
</dbReference>
<dbReference type="SUPFAM" id="SSF54523">
    <property type="entry name" value="Pili subunits"/>
    <property type="match status" value="1"/>
</dbReference>
<keyword evidence="2" id="KW-0472">Membrane</keyword>
<evidence type="ECO:0008006" key="5">
    <source>
        <dbReference type="Google" id="ProtNLM"/>
    </source>
</evidence>
<dbReference type="RefSeq" id="WP_176329850.1">
    <property type="nucleotide sequence ID" value="NZ_MSLT01000018.1"/>
</dbReference>
<feature type="transmembrane region" description="Helical" evidence="2">
    <location>
        <begin position="21"/>
        <end position="52"/>
    </location>
</feature>
<dbReference type="Pfam" id="PF00114">
    <property type="entry name" value="Pilin"/>
    <property type="match status" value="1"/>
</dbReference>
<accession>A0A251X6B6</accession>
<evidence type="ECO:0000313" key="3">
    <source>
        <dbReference type="EMBL" id="OUD13178.1"/>
    </source>
</evidence>
<gene>
    <name evidence="3" type="ORF">TPSD3_11085</name>
</gene>
<dbReference type="InterPro" id="IPR045584">
    <property type="entry name" value="Pilin-like"/>
</dbReference>
<dbReference type="InterPro" id="IPR001082">
    <property type="entry name" value="Pilin"/>
</dbReference>
<comment type="similarity">
    <text evidence="1">Belongs to the N-Me-Phe pilin family.</text>
</comment>
<organism evidence="3 4">
    <name type="scientific">Thioflexithrix psekupsensis</name>
    <dbReference type="NCBI Taxonomy" id="1570016"/>
    <lineage>
        <taxon>Bacteria</taxon>
        <taxon>Pseudomonadati</taxon>
        <taxon>Pseudomonadota</taxon>
        <taxon>Gammaproteobacteria</taxon>
        <taxon>Thiotrichales</taxon>
        <taxon>Thioflexithrix</taxon>
    </lineage>
</organism>
<dbReference type="EMBL" id="MSLT01000018">
    <property type="protein sequence ID" value="OUD13178.1"/>
    <property type="molecule type" value="Genomic_DNA"/>
</dbReference>
<protein>
    <recommendedName>
        <fullName evidence="5">Pilin</fullName>
    </recommendedName>
</protein>
<sequence>MTSSDEIQITQDKKPPSKASWLIVAVIIFVLGAGVCGTGSAIMVLFAAALTLPAVLSKWRIESGLGVILLSLCLAVGWSIYSKHGFGGEYWNYLQRGKVQAALSLLEQLKSPIEQFYATQHTCPTPAQIGAVTSNKYVTNILLNNSNGEKCIYTAVLDRKSGFPANTTLGLAYLIQSNRWSCYNKDAETTQMAPIYLPSKCKE</sequence>
<proteinExistence type="inferred from homology"/>
<dbReference type="AlphaFoldDB" id="A0A251X6B6"/>
<reference evidence="3 4" key="1">
    <citation type="submission" date="2016-12" db="EMBL/GenBank/DDBJ databases">
        <title>Thioflexothrix psekupsii D3 genome sequencing and assembly.</title>
        <authorList>
            <person name="Fomenkov A."/>
            <person name="Vincze T."/>
            <person name="Grabovich M."/>
            <person name="Anton B.P."/>
            <person name="Dubinina G."/>
            <person name="Orlova M."/>
            <person name="Belousova E."/>
            <person name="Roberts R.J."/>
        </authorList>
    </citation>
    <scope>NUCLEOTIDE SEQUENCE [LARGE SCALE GENOMIC DNA]</scope>
    <source>
        <strain evidence="3">D3</strain>
    </source>
</reference>
<evidence type="ECO:0000256" key="1">
    <source>
        <dbReference type="ARBA" id="ARBA00005233"/>
    </source>
</evidence>